<dbReference type="PANTHER" id="PTHR13318:SF95">
    <property type="entry name" value="F-BOX PROTEIN YLR352W"/>
    <property type="match status" value="1"/>
</dbReference>
<sequence length="983" mass="114266">MPLDLPIEIISIIATYLSTKDKITCSYICKQWSKPFQVASWNIINVNENVIRSIKEKQNKESIYSKNGRHGKQIILSRQQYIGDLCWDAIRREFPNTSSITVAYKNLNQWSLVKDADWGDLNFLKTINIQLSDYTISPPSRSFEIFSSLPYLTKLHIDVPFPRTHFINHNILEAIKTNLPLLKSISVKGSISDVSPYAMFVMERARPANNITSIEIRVLDFDKQWVCYLARKYPNIRRLVLGAHTSHLRKELHDITLNRISSIPNSFANLEELSVYNMNDTRDSQTFFWKMLSCFNMPIKRLSYKLWLPKSRQNCFTKVVFQACIDIAPKTIEELHIFYEVDHDGPPFIPLYFSVCPNLVNLFLSGRFSVNLDTLFDNCRSLRNATFYRVGVKVTQKGLKKITTHDMSAISLHRVETSPSILEYISQRCRNLKTLCIFYTAIIGKISLETGILPIDMSHLHLEYFHYTGNEIFSSNSNDGRPFYMHIIAFRKPAIQPKLTLEAHHNTTTTTTNNNNNNNNDTDVLIPDGYKPKEDDEFTWFHDYLEFQGLDKAENKKRVLDEDESRYARDYYRNFQERRDAETPSQSESVRYFFTRQYAKQPLPHYPIPEVNFRRRTLEDEWKKDLHRGYAELRFKGNSKEVKRLISDKRLKIEAHDRDSLQVMFPNIHRIPITYPHIYGCERLSSWDLLKAVAIAMEHCNPFLFKLLLGSLSSLSFLRHLEIVIPFKSSNMNSMDTGKTKNLTILKLSCRNFRGCWVHYFSQKYPNIRTLILDLNSNSEDIKDFMCMQKSLFYTSLKFYDLERASITDYHVMHSPEDRILASYSICNIPIYNVIYKQVIYNTFKKDQYKVSIYALNYISIKFGNIQSLGLCNSSITGPISEGTGCLTIDMSYSHLNHLHLSNCQTLSTNDPFDTKSLVQIIEIRSPVIPPLANQDSCDNTSENSEAVILEYEQPTDNENLIWASLSCRTGRIRKKDYSQSSI</sequence>
<name>A0A167MKX2_PHYB8</name>
<dbReference type="Pfam" id="PF00646">
    <property type="entry name" value="F-box"/>
    <property type="match status" value="1"/>
</dbReference>
<dbReference type="PANTHER" id="PTHR13318">
    <property type="entry name" value="PARTNER OF PAIRED, ISOFORM B-RELATED"/>
    <property type="match status" value="1"/>
</dbReference>
<dbReference type="VEuPathDB" id="FungiDB:PHYBLDRAFT_145553"/>
<dbReference type="SUPFAM" id="SSF52047">
    <property type="entry name" value="RNI-like"/>
    <property type="match status" value="2"/>
</dbReference>
<dbReference type="InParanoid" id="A0A167MKX2"/>
<dbReference type="InterPro" id="IPR032675">
    <property type="entry name" value="LRR_dom_sf"/>
</dbReference>
<reference evidence="3" key="1">
    <citation type="submission" date="2015-06" db="EMBL/GenBank/DDBJ databases">
        <title>Expansion of signal transduction pathways in fungi by whole-genome duplication.</title>
        <authorList>
            <consortium name="DOE Joint Genome Institute"/>
            <person name="Corrochano L.M."/>
            <person name="Kuo A."/>
            <person name="Marcet-Houben M."/>
            <person name="Polaino S."/>
            <person name="Salamov A."/>
            <person name="Villalobos J.M."/>
            <person name="Alvarez M.I."/>
            <person name="Avalos J."/>
            <person name="Benito E.P."/>
            <person name="Benoit I."/>
            <person name="Burger G."/>
            <person name="Camino L.P."/>
            <person name="Canovas D."/>
            <person name="Cerda-Olmedo E."/>
            <person name="Cheng J.-F."/>
            <person name="Dominguez A."/>
            <person name="Elias M."/>
            <person name="Eslava A.P."/>
            <person name="Glaser F."/>
            <person name="Grimwood J."/>
            <person name="Gutierrez G."/>
            <person name="Heitman J."/>
            <person name="Henrissat B."/>
            <person name="Iturriaga E.A."/>
            <person name="Lang B.F."/>
            <person name="Lavin J.L."/>
            <person name="Lee S."/>
            <person name="Li W."/>
            <person name="Lindquist E."/>
            <person name="Lopez-Garcia S."/>
            <person name="Luque E.M."/>
            <person name="Marcos A.T."/>
            <person name="Martin J."/>
            <person name="McCluskey K."/>
            <person name="Medina H.R."/>
            <person name="Miralles-Duran A."/>
            <person name="Miyazaki A."/>
            <person name="Munoz-Torres E."/>
            <person name="Oguiza J.A."/>
            <person name="Ohm R."/>
            <person name="Olmedo M."/>
            <person name="Orejas M."/>
            <person name="Ortiz-Castellanos L."/>
            <person name="Pisabarro A.G."/>
            <person name="Rodriguez-Romero J."/>
            <person name="Ruiz-Herrera J."/>
            <person name="Ruiz-Vazquez R."/>
            <person name="Sanz C."/>
            <person name="Schackwitz W."/>
            <person name="Schmutz J."/>
            <person name="Shahriari M."/>
            <person name="Shelest E."/>
            <person name="Silva-Franco F."/>
            <person name="Soanes D."/>
            <person name="Syed K."/>
            <person name="Tagua V.G."/>
            <person name="Talbot N.J."/>
            <person name="Thon M."/>
            <person name="De vries R.P."/>
            <person name="Wiebenga A."/>
            <person name="Yadav J.S."/>
            <person name="Braun E.L."/>
            <person name="Baker S."/>
            <person name="Garre V."/>
            <person name="Horwitz B."/>
            <person name="Torres-Martinez S."/>
            <person name="Idnurm A."/>
            <person name="Herrera-Estrella A."/>
            <person name="Gabaldon T."/>
            <person name="Grigoriev I.V."/>
        </authorList>
    </citation>
    <scope>NUCLEOTIDE SEQUENCE [LARGE SCALE GENOMIC DNA]</scope>
    <source>
        <strain evidence="3">NRRL 1555(-)</strain>
    </source>
</reference>
<dbReference type="OrthoDB" id="2437965at2759"/>
<dbReference type="SUPFAM" id="SSF81383">
    <property type="entry name" value="F-box domain"/>
    <property type="match status" value="1"/>
</dbReference>
<evidence type="ECO:0000259" key="1">
    <source>
        <dbReference type="Pfam" id="PF00646"/>
    </source>
</evidence>
<dbReference type="RefSeq" id="XP_018291186.1">
    <property type="nucleotide sequence ID" value="XM_018431475.1"/>
</dbReference>
<proteinExistence type="predicted"/>
<dbReference type="InterPro" id="IPR001810">
    <property type="entry name" value="F-box_dom"/>
</dbReference>
<dbReference type="Gene3D" id="3.80.10.10">
    <property type="entry name" value="Ribonuclease Inhibitor"/>
    <property type="match status" value="1"/>
</dbReference>
<dbReference type="InterPro" id="IPR036047">
    <property type="entry name" value="F-box-like_dom_sf"/>
</dbReference>
<organism evidence="2 3">
    <name type="scientific">Phycomyces blakesleeanus (strain ATCC 8743b / DSM 1359 / FGSC 10004 / NBRC 33097 / NRRL 1555)</name>
    <dbReference type="NCBI Taxonomy" id="763407"/>
    <lineage>
        <taxon>Eukaryota</taxon>
        <taxon>Fungi</taxon>
        <taxon>Fungi incertae sedis</taxon>
        <taxon>Mucoromycota</taxon>
        <taxon>Mucoromycotina</taxon>
        <taxon>Mucoromycetes</taxon>
        <taxon>Mucorales</taxon>
        <taxon>Phycomycetaceae</taxon>
        <taxon>Phycomyces</taxon>
    </lineage>
</organism>
<dbReference type="EMBL" id="KV440981">
    <property type="protein sequence ID" value="OAD73146.1"/>
    <property type="molecule type" value="Genomic_DNA"/>
</dbReference>
<dbReference type="GO" id="GO:0019005">
    <property type="term" value="C:SCF ubiquitin ligase complex"/>
    <property type="evidence" value="ECO:0007669"/>
    <property type="project" value="TreeGrafter"/>
</dbReference>
<dbReference type="GeneID" id="28992381"/>
<feature type="domain" description="F-box" evidence="1">
    <location>
        <begin position="3"/>
        <end position="33"/>
    </location>
</feature>
<evidence type="ECO:0000313" key="3">
    <source>
        <dbReference type="Proteomes" id="UP000077315"/>
    </source>
</evidence>
<keyword evidence="3" id="KW-1185">Reference proteome</keyword>
<evidence type="ECO:0000313" key="2">
    <source>
        <dbReference type="EMBL" id="OAD73146.1"/>
    </source>
</evidence>
<dbReference type="Proteomes" id="UP000077315">
    <property type="component" value="Unassembled WGS sequence"/>
</dbReference>
<protein>
    <recommendedName>
        <fullName evidence="1">F-box domain-containing protein</fullName>
    </recommendedName>
</protein>
<dbReference type="GO" id="GO:0031146">
    <property type="term" value="P:SCF-dependent proteasomal ubiquitin-dependent protein catabolic process"/>
    <property type="evidence" value="ECO:0007669"/>
    <property type="project" value="TreeGrafter"/>
</dbReference>
<accession>A0A167MKX2</accession>
<dbReference type="AlphaFoldDB" id="A0A167MKX2"/>
<gene>
    <name evidence="2" type="ORF">PHYBLDRAFT_145553</name>
</gene>